<dbReference type="PANTHER" id="PTHR36536:SF3">
    <property type="entry name" value="UPF0111 PROTEIN HI_1603"/>
    <property type="match status" value="1"/>
</dbReference>
<reference evidence="2 3" key="1">
    <citation type="submission" date="2016-10" db="EMBL/GenBank/DDBJ databases">
        <authorList>
            <person name="de Groot N.N."/>
        </authorList>
    </citation>
    <scope>NUCLEOTIDE SEQUENCE [LARGE SCALE GENOMIC DNA]</scope>
    <source>
        <strain evidence="2 3">DSM 12130</strain>
    </source>
</reference>
<dbReference type="Proteomes" id="UP000199073">
    <property type="component" value="Unassembled WGS sequence"/>
</dbReference>
<evidence type="ECO:0000256" key="1">
    <source>
        <dbReference type="ARBA" id="ARBA00008591"/>
    </source>
</evidence>
<dbReference type="InterPro" id="IPR002727">
    <property type="entry name" value="DUF47"/>
</dbReference>
<dbReference type="RefSeq" id="WP_092223209.1">
    <property type="nucleotide sequence ID" value="NZ_FNJI01000016.1"/>
</dbReference>
<accession>A0A1H0RVL4</accession>
<dbReference type="AlphaFoldDB" id="A0A1H0RVL4"/>
<comment type="similarity">
    <text evidence="1">Belongs to the UPF0111 family.</text>
</comment>
<dbReference type="EMBL" id="FNJI01000016">
    <property type="protein sequence ID" value="SDP33612.1"/>
    <property type="molecule type" value="Genomic_DNA"/>
</dbReference>
<gene>
    <name evidence="2" type="ORF">SAMN05660330_02448</name>
</gene>
<dbReference type="OrthoDB" id="9767431at2"/>
<name>A0A1H0RVL4_9BACT</name>
<dbReference type="STRING" id="91360.SAMN05660330_02448"/>
<evidence type="ECO:0008006" key="4">
    <source>
        <dbReference type="Google" id="ProtNLM"/>
    </source>
</evidence>
<dbReference type="PANTHER" id="PTHR36536">
    <property type="entry name" value="UPF0111 PROTEIN HI_1603"/>
    <property type="match status" value="1"/>
</dbReference>
<dbReference type="InterPro" id="IPR038078">
    <property type="entry name" value="PhoU-like_sf"/>
</dbReference>
<evidence type="ECO:0000313" key="2">
    <source>
        <dbReference type="EMBL" id="SDP33612.1"/>
    </source>
</evidence>
<protein>
    <recommendedName>
        <fullName evidence="4">TIGR00153 family protein</fullName>
    </recommendedName>
</protein>
<keyword evidence="3" id="KW-1185">Reference proteome</keyword>
<proteinExistence type="inferred from homology"/>
<dbReference type="InterPro" id="IPR018445">
    <property type="entry name" value="Put_Phosphate_transp_reg"/>
</dbReference>
<organism evidence="2 3">
    <name type="scientific">Desulforhopalus singaporensis</name>
    <dbReference type="NCBI Taxonomy" id="91360"/>
    <lineage>
        <taxon>Bacteria</taxon>
        <taxon>Pseudomonadati</taxon>
        <taxon>Thermodesulfobacteriota</taxon>
        <taxon>Desulfobulbia</taxon>
        <taxon>Desulfobulbales</taxon>
        <taxon>Desulfocapsaceae</taxon>
        <taxon>Desulforhopalus</taxon>
    </lineage>
</organism>
<sequence>MTLRRILKTRTGIEKEIENFLNQVSQSGLIFNQGITTFFESNGDKFERLLQQMIDTEHRADRLRRSIEDHLYRKTLIPESRGDVLRMIETMDSLLGKFKGAMYQLYIEKPAIPQSLAAGVKSLSDNVVNSVEALTLSVRAYFTDINKVADHLHKVSFWEKEADVVSTQLQLEIFNNEQFELSQKMQLRDIIRRIEDISNQAEDVADSLSIYVIKRSL</sequence>
<dbReference type="Pfam" id="PF01865">
    <property type="entry name" value="PhoU_div"/>
    <property type="match status" value="1"/>
</dbReference>
<dbReference type="Gene3D" id="1.20.58.220">
    <property type="entry name" value="Phosphate transport system protein phou homolog 2, domain 2"/>
    <property type="match status" value="1"/>
</dbReference>
<evidence type="ECO:0000313" key="3">
    <source>
        <dbReference type="Proteomes" id="UP000199073"/>
    </source>
</evidence>